<evidence type="ECO:0000313" key="6">
    <source>
        <dbReference type="EMBL" id="KAK7468654.1"/>
    </source>
</evidence>
<feature type="transmembrane region" description="Helical" evidence="5">
    <location>
        <begin position="149"/>
        <end position="169"/>
    </location>
</feature>
<feature type="transmembrane region" description="Helical" evidence="5">
    <location>
        <begin position="447"/>
        <end position="469"/>
    </location>
</feature>
<protein>
    <submittedName>
        <fullName evidence="6">Manganese transporter smf1</fullName>
    </submittedName>
</protein>
<evidence type="ECO:0000313" key="7">
    <source>
        <dbReference type="Proteomes" id="UP001498398"/>
    </source>
</evidence>
<evidence type="ECO:0000256" key="1">
    <source>
        <dbReference type="ARBA" id="ARBA00004141"/>
    </source>
</evidence>
<feature type="transmembrane region" description="Helical" evidence="5">
    <location>
        <begin position="328"/>
        <end position="352"/>
    </location>
</feature>
<proteinExistence type="predicted"/>
<feature type="transmembrane region" description="Helical" evidence="5">
    <location>
        <begin position="586"/>
        <end position="605"/>
    </location>
</feature>
<evidence type="ECO:0000256" key="4">
    <source>
        <dbReference type="ARBA" id="ARBA00023136"/>
    </source>
</evidence>
<keyword evidence="2 5" id="KW-0812">Transmembrane</keyword>
<gene>
    <name evidence="6" type="primary">SMF1_1</name>
    <name evidence="6" type="ORF">VKT23_003158</name>
</gene>
<organism evidence="6 7">
    <name type="scientific">Marasmiellus scandens</name>
    <dbReference type="NCBI Taxonomy" id="2682957"/>
    <lineage>
        <taxon>Eukaryota</taxon>
        <taxon>Fungi</taxon>
        <taxon>Dikarya</taxon>
        <taxon>Basidiomycota</taxon>
        <taxon>Agaricomycotina</taxon>
        <taxon>Agaricomycetes</taxon>
        <taxon>Agaricomycetidae</taxon>
        <taxon>Agaricales</taxon>
        <taxon>Marasmiineae</taxon>
        <taxon>Omphalotaceae</taxon>
        <taxon>Marasmiellus</taxon>
    </lineage>
</organism>
<evidence type="ECO:0000256" key="5">
    <source>
        <dbReference type="SAM" id="Phobius"/>
    </source>
</evidence>
<evidence type="ECO:0000256" key="2">
    <source>
        <dbReference type="ARBA" id="ARBA00022692"/>
    </source>
</evidence>
<keyword evidence="7" id="KW-1185">Reference proteome</keyword>
<feature type="transmembrane region" description="Helical" evidence="5">
    <location>
        <begin position="110"/>
        <end position="129"/>
    </location>
</feature>
<dbReference type="EMBL" id="JBANRG010000003">
    <property type="protein sequence ID" value="KAK7468654.1"/>
    <property type="molecule type" value="Genomic_DNA"/>
</dbReference>
<dbReference type="Pfam" id="PF01566">
    <property type="entry name" value="Nramp"/>
    <property type="match status" value="2"/>
</dbReference>
<name>A0ABR1JX51_9AGAR</name>
<keyword evidence="4 5" id="KW-0472">Membrane</keyword>
<comment type="caution">
    <text evidence="6">The sequence shown here is derived from an EMBL/GenBank/DDBJ whole genome shotgun (WGS) entry which is preliminary data.</text>
</comment>
<dbReference type="NCBIfam" id="NF037982">
    <property type="entry name" value="Nramp_1"/>
    <property type="match status" value="1"/>
</dbReference>
<dbReference type="PRINTS" id="PR00447">
    <property type="entry name" value="NATRESASSCMP"/>
</dbReference>
<sequence>MPSYPPPRSPRTASGFSVKNAVTPLIHHVKNHVGLGIVCAVAYFDPGNWSVDLQAGADFGYRPMLFVLLLSGLGAIVFQTLSCRLGCITGIDLASHCRLLLHNHPKHPKLVRRAILYPLYVSAEIAIISTDLAELLGSAVGLSLLFPKLPLWTAVLLTAVDVLIFLFFADPSRGNGRPVRLFEFIIMVLVMTVFACFVVLLVRVNPDWPRVFLGYIPSKGLFQAKPDAVYAAVGILGATIMPHALFLGSYLSTQDRVSEAPVDTTLPSPNVSHNPTSKLKALFRNLFKVSRADRAAATSTDYRSKHGERENNSISFIRLHLNHNLVDIVSSLSLVAFPINSAILILAATVFFNKPDFAPGTTIGLFDAHDLIKSHIGSGSAVVFALALICAGQTSSITATLAGQVVSEGFIEWRVSPFLRRLITRLIGLVPSVAVAVSVGKDGIDRLLVASQVILSVVLPFVAFPLIYLTSSAVVMRVRNPEASSSSEIDADEKAVVQQASTPELSLDGRPIPISTIPPSAEDITGTQHITMASEVVEGADPGIETASSQSDIPDSVVVDTNIVGTVKDDAYLDFAVGRIVTTLSYMIWAVIVVANAYAIVMLALGQT</sequence>
<dbReference type="NCBIfam" id="TIGR01197">
    <property type="entry name" value="nramp"/>
    <property type="match status" value="1"/>
</dbReference>
<dbReference type="InterPro" id="IPR001046">
    <property type="entry name" value="NRAMP_fam"/>
</dbReference>
<dbReference type="PANTHER" id="PTHR11706:SF101">
    <property type="entry name" value="MANGANESE TRANSPORTER SMF1"/>
    <property type="match status" value="1"/>
</dbReference>
<reference evidence="6 7" key="1">
    <citation type="submission" date="2024-01" db="EMBL/GenBank/DDBJ databases">
        <title>A draft genome for the cacao thread blight pathogen Marasmiellus scandens.</title>
        <authorList>
            <person name="Baruah I.K."/>
            <person name="Leung J."/>
            <person name="Bukari Y."/>
            <person name="Amoako-Attah I."/>
            <person name="Meinhardt L.W."/>
            <person name="Bailey B.A."/>
            <person name="Cohen S.P."/>
        </authorList>
    </citation>
    <scope>NUCLEOTIDE SEQUENCE [LARGE SCALE GENOMIC DNA]</scope>
    <source>
        <strain evidence="6 7">GH-19</strain>
    </source>
</reference>
<feature type="transmembrane region" description="Helical" evidence="5">
    <location>
        <begin position="59"/>
        <end position="78"/>
    </location>
</feature>
<comment type="subcellular location">
    <subcellularLocation>
        <location evidence="1">Membrane</location>
        <topology evidence="1">Multi-pass membrane protein</topology>
    </subcellularLocation>
</comment>
<keyword evidence="3 5" id="KW-1133">Transmembrane helix</keyword>
<dbReference type="Proteomes" id="UP001498398">
    <property type="component" value="Unassembled WGS sequence"/>
</dbReference>
<evidence type="ECO:0000256" key="3">
    <source>
        <dbReference type="ARBA" id="ARBA00022989"/>
    </source>
</evidence>
<feature type="transmembrane region" description="Helical" evidence="5">
    <location>
        <begin position="372"/>
        <end position="391"/>
    </location>
</feature>
<dbReference type="PANTHER" id="PTHR11706">
    <property type="entry name" value="SOLUTE CARRIER PROTEIN FAMILY 11 MEMBER"/>
    <property type="match status" value="1"/>
</dbReference>
<feature type="transmembrane region" description="Helical" evidence="5">
    <location>
        <begin position="228"/>
        <end position="251"/>
    </location>
</feature>
<feature type="transmembrane region" description="Helical" evidence="5">
    <location>
        <begin position="422"/>
        <end position="441"/>
    </location>
</feature>
<accession>A0ABR1JX51</accession>
<feature type="transmembrane region" description="Helical" evidence="5">
    <location>
        <begin position="181"/>
        <end position="202"/>
    </location>
</feature>